<dbReference type="Proteomes" id="UP000053558">
    <property type="component" value="Unassembled WGS sequence"/>
</dbReference>
<dbReference type="RefSeq" id="XP_007771970.1">
    <property type="nucleotide sequence ID" value="XM_007773780.1"/>
</dbReference>
<name>A0A5M3MEH5_CONPW</name>
<sequence length="277" mass="31023">MILPILFGNPSKIAITISPLKLLQASHVSLFQSFGIPTIRINQDTPDDKNLWKTLPQAHRDTLTRVELGVSVPLSHAVPELTQFPNLVMLSCEVNLLTPTAHGDPYILSRLEDLRLTLSTSDAVAISDSCRSITSALELPALCKLSLTAVHVTAHDLHPCYALFLEKHGRQLQYLAIYGILFLVPVVEELIQHRPSVEHLVVPRVRALRTLTHPNVVWLDAWNFVTAWRRKEPKPPLDAFKNMPRLRGMRVLDRILFHIAGPAVPLIVPPYLSTEAI</sequence>
<dbReference type="GeneID" id="19203627"/>
<comment type="caution">
    <text evidence="1">The sequence shown here is derived from an EMBL/GenBank/DDBJ whole genome shotgun (WGS) entry which is preliminary data.</text>
</comment>
<reference evidence="2" key="1">
    <citation type="journal article" date="2012" name="Science">
        <title>The Paleozoic origin of enzymatic lignin decomposition reconstructed from 31 fungal genomes.</title>
        <authorList>
            <person name="Floudas D."/>
            <person name="Binder M."/>
            <person name="Riley R."/>
            <person name="Barry K."/>
            <person name="Blanchette R.A."/>
            <person name="Henrissat B."/>
            <person name="Martinez A.T."/>
            <person name="Otillar R."/>
            <person name="Spatafora J.W."/>
            <person name="Yadav J.S."/>
            <person name="Aerts A."/>
            <person name="Benoit I."/>
            <person name="Boyd A."/>
            <person name="Carlson A."/>
            <person name="Copeland A."/>
            <person name="Coutinho P.M."/>
            <person name="de Vries R.P."/>
            <person name="Ferreira P."/>
            <person name="Findley K."/>
            <person name="Foster B."/>
            <person name="Gaskell J."/>
            <person name="Glotzer D."/>
            <person name="Gorecki P."/>
            <person name="Heitman J."/>
            <person name="Hesse C."/>
            <person name="Hori C."/>
            <person name="Igarashi K."/>
            <person name="Jurgens J.A."/>
            <person name="Kallen N."/>
            <person name="Kersten P."/>
            <person name="Kohler A."/>
            <person name="Kuees U."/>
            <person name="Kumar T.K.A."/>
            <person name="Kuo A."/>
            <person name="LaButti K."/>
            <person name="Larrondo L.F."/>
            <person name="Lindquist E."/>
            <person name="Ling A."/>
            <person name="Lombard V."/>
            <person name="Lucas S."/>
            <person name="Lundell T."/>
            <person name="Martin R."/>
            <person name="McLaughlin D.J."/>
            <person name="Morgenstern I."/>
            <person name="Morin E."/>
            <person name="Murat C."/>
            <person name="Nagy L.G."/>
            <person name="Nolan M."/>
            <person name="Ohm R.A."/>
            <person name="Patyshakuliyeva A."/>
            <person name="Rokas A."/>
            <person name="Ruiz-Duenas F.J."/>
            <person name="Sabat G."/>
            <person name="Salamov A."/>
            <person name="Samejima M."/>
            <person name="Schmutz J."/>
            <person name="Slot J.C."/>
            <person name="St John F."/>
            <person name="Stenlid J."/>
            <person name="Sun H."/>
            <person name="Sun S."/>
            <person name="Syed K."/>
            <person name="Tsang A."/>
            <person name="Wiebenga A."/>
            <person name="Young D."/>
            <person name="Pisabarro A."/>
            <person name="Eastwood D.C."/>
            <person name="Martin F."/>
            <person name="Cullen D."/>
            <person name="Grigoriev I.V."/>
            <person name="Hibbett D.S."/>
        </authorList>
    </citation>
    <scope>NUCLEOTIDE SEQUENCE [LARGE SCALE GENOMIC DNA]</scope>
    <source>
        <strain evidence="2">RWD-64-598 SS2</strain>
    </source>
</reference>
<proteinExistence type="predicted"/>
<keyword evidence="2" id="KW-1185">Reference proteome</keyword>
<evidence type="ECO:0000313" key="1">
    <source>
        <dbReference type="EMBL" id="EIW77553.1"/>
    </source>
</evidence>
<gene>
    <name evidence="1" type="ORF">CONPUDRAFT_156769</name>
</gene>
<dbReference type="EMBL" id="JH711583">
    <property type="protein sequence ID" value="EIW77553.1"/>
    <property type="molecule type" value="Genomic_DNA"/>
</dbReference>
<protein>
    <submittedName>
        <fullName evidence="1">Uncharacterized protein</fullName>
    </submittedName>
</protein>
<dbReference type="KEGG" id="cput:CONPUDRAFT_156769"/>
<dbReference type="AlphaFoldDB" id="A0A5M3MEH5"/>
<accession>A0A5M3MEH5</accession>
<organism evidence="1 2">
    <name type="scientific">Coniophora puteana (strain RWD-64-598)</name>
    <name type="common">Brown rot fungus</name>
    <dbReference type="NCBI Taxonomy" id="741705"/>
    <lineage>
        <taxon>Eukaryota</taxon>
        <taxon>Fungi</taxon>
        <taxon>Dikarya</taxon>
        <taxon>Basidiomycota</taxon>
        <taxon>Agaricomycotina</taxon>
        <taxon>Agaricomycetes</taxon>
        <taxon>Agaricomycetidae</taxon>
        <taxon>Boletales</taxon>
        <taxon>Coniophorineae</taxon>
        <taxon>Coniophoraceae</taxon>
        <taxon>Coniophora</taxon>
    </lineage>
</organism>
<evidence type="ECO:0000313" key="2">
    <source>
        <dbReference type="Proteomes" id="UP000053558"/>
    </source>
</evidence>
<dbReference type="OrthoDB" id="10261556at2759"/>